<sequence length="109" mass="12079">FLELSSTLEPDRPATTDKLAIEIDVGVNLASRVMGKAPFGQMPALLSWLYIEMLSEAEKNELREEKLVLKEKNGAAGQINDQQYSTIRLMTPHLAALQAGANKMSIFPY</sequence>
<dbReference type="AlphaFoldDB" id="A0AAD5GLF2"/>
<reference evidence="1" key="1">
    <citation type="submission" date="2022-06" db="EMBL/GenBank/DDBJ databases">
        <title>Uncovering the hologenomic basis of an extraordinary plant invasion.</title>
        <authorList>
            <person name="Bieker V.C."/>
            <person name="Martin M.D."/>
            <person name="Gilbert T."/>
            <person name="Hodgins K."/>
            <person name="Battlay P."/>
            <person name="Petersen B."/>
            <person name="Wilson J."/>
        </authorList>
    </citation>
    <scope>NUCLEOTIDE SEQUENCE</scope>
    <source>
        <strain evidence="1">AA19_3_7</strain>
        <tissue evidence="1">Leaf</tissue>
    </source>
</reference>
<proteinExistence type="predicted"/>
<protein>
    <submittedName>
        <fullName evidence="1">Uncharacterized protein</fullName>
    </submittedName>
</protein>
<comment type="caution">
    <text evidence="1">The sequence shown here is derived from an EMBL/GenBank/DDBJ whole genome shotgun (WGS) entry which is preliminary data.</text>
</comment>
<dbReference type="EMBL" id="JAMZMK010007492">
    <property type="protein sequence ID" value="KAI7744596.1"/>
    <property type="molecule type" value="Genomic_DNA"/>
</dbReference>
<dbReference type="Proteomes" id="UP001206925">
    <property type="component" value="Unassembled WGS sequence"/>
</dbReference>
<feature type="non-terminal residue" evidence="1">
    <location>
        <position position="1"/>
    </location>
</feature>
<name>A0AAD5GLF2_AMBAR</name>
<accession>A0AAD5GLF2</accession>
<feature type="non-terminal residue" evidence="1">
    <location>
        <position position="109"/>
    </location>
</feature>
<evidence type="ECO:0000313" key="2">
    <source>
        <dbReference type="Proteomes" id="UP001206925"/>
    </source>
</evidence>
<evidence type="ECO:0000313" key="1">
    <source>
        <dbReference type="EMBL" id="KAI7744596.1"/>
    </source>
</evidence>
<keyword evidence="2" id="KW-1185">Reference proteome</keyword>
<organism evidence="1 2">
    <name type="scientific">Ambrosia artemisiifolia</name>
    <name type="common">Common ragweed</name>
    <dbReference type="NCBI Taxonomy" id="4212"/>
    <lineage>
        <taxon>Eukaryota</taxon>
        <taxon>Viridiplantae</taxon>
        <taxon>Streptophyta</taxon>
        <taxon>Embryophyta</taxon>
        <taxon>Tracheophyta</taxon>
        <taxon>Spermatophyta</taxon>
        <taxon>Magnoliopsida</taxon>
        <taxon>eudicotyledons</taxon>
        <taxon>Gunneridae</taxon>
        <taxon>Pentapetalae</taxon>
        <taxon>asterids</taxon>
        <taxon>campanulids</taxon>
        <taxon>Asterales</taxon>
        <taxon>Asteraceae</taxon>
        <taxon>Asteroideae</taxon>
        <taxon>Heliantheae alliance</taxon>
        <taxon>Heliantheae</taxon>
        <taxon>Ambrosia</taxon>
    </lineage>
</organism>
<gene>
    <name evidence="1" type="ORF">M8C21_001724</name>
</gene>